<dbReference type="Proteomes" id="UP000277212">
    <property type="component" value="Unassembled WGS sequence"/>
</dbReference>
<proteinExistence type="predicted"/>
<evidence type="ECO:0000313" key="3">
    <source>
        <dbReference type="Proteomes" id="UP000277212"/>
    </source>
</evidence>
<organism evidence="2 3">
    <name type="scientific">Fusarium kuroshium</name>
    <dbReference type="NCBI Taxonomy" id="2010991"/>
    <lineage>
        <taxon>Eukaryota</taxon>
        <taxon>Fungi</taxon>
        <taxon>Dikarya</taxon>
        <taxon>Ascomycota</taxon>
        <taxon>Pezizomycotina</taxon>
        <taxon>Sordariomycetes</taxon>
        <taxon>Hypocreomycetidae</taxon>
        <taxon>Hypocreales</taxon>
        <taxon>Nectriaceae</taxon>
        <taxon>Fusarium</taxon>
        <taxon>Fusarium solani species complex</taxon>
    </lineage>
</organism>
<evidence type="ECO:0000313" key="2">
    <source>
        <dbReference type="EMBL" id="RMJ12576.1"/>
    </source>
</evidence>
<accession>A0A3M2S4U3</accession>
<gene>
    <name evidence="2" type="ORF">CDV36_007771</name>
</gene>
<name>A0A3M2S4U3_9HYPO</name>
<dbReference type="EMBL" id="NKUJ01000132">
    <property type="protein sequence ID" value="RMJ12576.1"/>
    <property type="molecule type" value="Genomic_DNA"/>
</dbReference>
<dbReference type="OrthoDB" id="5207784at2759"/>
<comment type="caution">
    <text evidence="2">The sequence shown here is derived from an EMBL/GenBank/DDBJ whole genome shotgun (WGS) entry which is preliminary data.</text>
</comment>
<feature type="region of interest" description="Disordered" evidence="1">
    <location>
        <begin position="1"/>
        <end position="26"/>
    </location>
</feature>
<reference evidence="2 3" key="1">
    <citation type="submission" date="2017-06" db="EMBL/GenBank/DDBJ databases">
        <title>Comparative genomic analysis of Ambrosia Fusariam Clade fungi.</title>
        <authorList>
            <person name="Stajich J.E."/>
            <person name="Carrillo J."/>
            <person name="Kijimoto T."/>
            <person name="Eskalen A."/>
            <person name="O'Donnell K."/>
            <person name="Kasson M."/>
        </authorList>
    </citation>
    <scope>NUCLEOTIDE SEQUENCE [LARGE SCALE GENOMIC DNA]</scope>
    <source>
        <strain evidence="2">UCR3666</strain>
    </source>
</reference>
<protein>
    <submittedName>
        <fullName evidence="2">Uncharacterized protein</fullName>
    </submittedName>
</protein>
<evidence type="ECO:0000256" key="1">
    <source>
        <dbReference type="SAM" id="MobiDB-lite"/>
    </source>
</evidence>
<sequence length="282" mass="31852">MEDLPPDYPDQDLLPSYETITNTTSHPTKNVLGPATLYISGRFIYSTDPQAPPLYEFSHSIGYLHETDRSVKVERVDQVVKTSAGTPQVVLRNRHLFDLKHPTAAEFPNFVYHAEAATRRTLCSFGASTFRAGGILRHGKGYRFERAVKGADRKLEAQDALFEVSPSRDKAVGYEWRDAQGELIAREVKDEMASMSLVITAAEMSPDMRDALAAAWIIRIWWDLSNEDSSAMRLMMVNASRGRRILCSDKIRRWLALYLSSHHAHCSAKDMSNGRMDMDNLI</sequence>
<dbReference type="AlphaFoldDB" id="A0A3M2S4U3"/>
<keyword evidence="3" id="KW-1185">Reference proteome</keyword>